<comment type="caution">
    <text evidence="3">The sequence shown here is derived from an EMBL/GenBank/DDBJ whole genome shotgun (WGS) entry which is preliminary data.</text>
</comment>
<keyword evidence="1" id="KW-0175">Coiled coil</keyword>
<dbReference type="Proteomes" id="UP001152320">
    <property type="component" value="Chromosome 10"/>
</dbReference>
<feature type="region of interest" description="Disordered" evidence="2">
    <location>
        <begin position="357"/>
        <end position="391"/>
    </location>
</feature>
<evidence type="ECO:0000313" key="4">
    <source>
        <dbReference type="Proteomes" id="UP001152320"/>
    </source>
</evidence>
<evidence type="ECO:0000256" key="2">
    <source>
        <dbReference type="SAM" id="MobiDB-lite"/>
    </source>
</evidence>
<accession>A0A9Q1BYV4</accession>
<sequence length="415" mass="47280">MRGESEPSPTKKDVESESSPTKRGVESEPSPTKKDDAKSVTSSKVSKARVSSSIKLREAKIKQELAQRKREQALKEQMLKREQLELQHKIENMRIDKEIENANAEAHMWQQEVDLQRDDQISLDNEEAIDVAKRTEEWCQQSSAQVVGRETEPTGHPLDKQVPLLDMISTSLNLPKPEIQTFSGDPINYWSFMSSFDVNIAQRSFDDRVKLSHLIQFCSGKARDAIKNCVLLDPATGYKQARDILYSQFGRTYIVARAHIKQVLNRTNLRSGDSQGLWDLARDMRRCQMTLTQMRFTADMSATDNLLKIQELLPVRLQSKWATTAHTLMENQVMPNFSHMTNFVEEQAKIASNVYGSHVGKPQKNSKPNIPNRKPKESRASTFSTQGTSKSDTLVSDHCYFCNKDHSIEECEAFK</sequence>
<gene>
    <name evidence="3" type="ORF">HOLleu_22306</name>
</gene>
<feature type="region of interest" description="Disordered" evidence="2">
    <location>
        <begin position="1"/>
        <end position="53"/>
    </location>
</feature>
<keyword evidence="4" id="KW-1185">Reference proteome</keyword>
<feature type="compositionally biased region" description="Polar residues" evidence="2">
    <location>
        <begin position="380"/>
        <end position="391"/>
    </location>
</feature>
<feature type="compositionally biased region" description="Basic and acidic residues" evidence="2">
    <location>
        <begin position="23"/>
        <end position="38"/>
    </location>
</feature>
<proteinExistence type="predicted"/>
<evidence type="ECO:0000256" key="1">
    <source>
        <dbReference type="SAM" id="Coils"/>
    </source>
</evidence>
<protein>
    <submittedName>
        <fullName evidence="3">Uncharacterized protein</fullName>
    </submittedName>
</protein>
<organism evidence="3 4">
    <name type="scientific">Holothuria leucospilota</name>
    <name type="common">Black long sea cucumber</name>
    <name type="synonym">Mertensiothuria leucospilota</name>
    <dbReference type="NCBI Taxonomy" id="206669"/>
    <lineage>
        <taxon>Eukaryota</taxon>
        <taxon>Metazoa</taxon>
        <taxon>Echinodermata</taxon>
        <taxon>Eleutherozoa</taxon>
        <taxon>Echinozoa</taxon>
        <taxon>Holothuroidea</taxon>
        <taxon>Aspidochirotacea</taxon>
        <taxon>Aspidochirotida</taxon>
        <taxon>Holothuriidae</taxon>
        <taxon>Holothuria</taxon>
    </lineage>
</organism>
<feature type="compositionally biased region" description="Low complexity" evidence="2">
    <location>
        <begin position="39"/>
        <end position="53"/>
    </location>
</feature>
<feature type="coiled-coil region" evidence="1">
    <location>
        <begin position="56"/>
        <end position="119"/>
    </location>
</feature>
<reference evidence="3" key="1">
    <citation type="submission" date="2021-10" db="EMBL/GenBank/DDBJ databases">
        <title>Tropical sea cucumber genome reveals ecological adaptation and Cuvierian tubules defense mechanism.</title>
        <authorList>
            <person name="Chen T."/>
        </authorList>
    </citation>
    <scope>NUCLEOTIDE SEQUENCE</scope>
    <source>
        <strain evidence="3">Nanhai2018</strain>
        <tissue evidence="3">Muscle</tissue>
    </source>
</reference>
<dbReference type="EMBL" id="JAIZAY010000010">
    <property type="protein sequence ID" value="KAJ8035168.1"/>
    <property type="molecule type" value="Genomic_DNA"/>
</dbReference>
<dbReference type="AlphaFoldDB" id="A0A9Q1BYV4"/>
<evidence type="ECO:0000313" key="3">
    <source>
        <dbReference type="EMBL" id="KAJ8035168.1"/>
    </source>
</evidence>
<dbReference type="OrthoDB" id="10068075at2759"/>
<feature type="compositionally biased region" description="Basic and acidic residues" evidence="2">
    <location>
        <begin position="1"/>
        <end position="15"/>
    </location>
</feature>
<dbReference type="PANTHER" id="PTHR47331">
    <property type="entry name" value="PHD-TYPE DOMAIN-CONTAINING PROTEIN"/>
    <property type="match status" value="1"/>
</dbReference>
<name>A0A9Q1BYV4_HOLLE</name>